<dbReference type="PANTHER" id="PTHR33064">
    <property type="entry name" value="POL PROTEIN"/>
    <property type="match status" value="1"/>
</dbReference>
<reference evidence="3" key="1">
    <citation type="submission" date="2017-03" db="EMBL/GenBank/DDBJ databases">
        <title>Phytopthora megakarya and P. palmivora, two closely related causual agents of cacao black pod achieved similar genome size and gene model numbers by different mechanisms.</title>
        <authorList>
            <person name="Ali S."/>
            <person name="Shao J."/>
            <person name="Larry D.J."/>
            <person name="Kronmiller B."/>
            <person name="Shen D."/>
            <person name="Strem M.D."/>
            <person name="Melnick R.L."/>
            <person name="Guiltinan M.J."/>
            <person name="Tyler B.M."/>
            <person name="Meinhardt L.W."/>
            <person name="Bailey B.A."/>
        </authorList>
    </citation>
    <scope>NUCLEOTIDE SEQUENCE [LARGE SCALE GENOMIC DNA]</scope>
    <source>
        <strain evidence="3">zdho120</strain>
    </source>
</reference>
<dbReference type="FunFam" id="3.30.70.270:FF:000026">
    <property type="entry name" value="Transposon Ty3-G Gag-Pol polyprotein"/>
    <property type="match status" value="1"/>
</dbReference>
<evidence type="ECO:0000313" key="2">
    <source>
        <dbReference type="EMBL" id="OWY97187.1"/>
    </source>
</evidence>
<dbReference type="STRING" id="4795.A0A225UWL2"/>
<protein>
    <submittedName>
        <fullName evidence="2">RNA-dependent DNA polymerase</fullName>
    </submittedName>
</protein>
<dbReference type="Pfam" id="PF17919">
    <property type="entry name" value="RT_RNaseH_2"/>
    <property type="match status" value="1"/>
</dbReference>
<dbReference type="EMBL" id="NBNE01010742">
    <property type="protein sequence ID" value="OWY97187.1"/>
    <property type="molecule type" value="Genomic_DNA"/>
</dbReference>
<proteinExistence type="predicted"/>
<feature type="domain" description="Reverse transcriptase/retrotransposon-derived protein RNase H-like" evidence="1">
    <location>
        <begin position="72"/>
        <end position="123"/>
    </location>
</feature>
<evidence type="ECO:0000313" key="3">
    <source>
        <dbReference type="Proteomes" id="UP000198211"/>
    </source>
</evidence>
<feature type="non-terminal residue" evidence="2">
    <location>
        <position position="1"/>
    </location>
</feature>
<dbReference type="PANTHER" id="PTHR33064:SF37">
    <property type="entry name" value="RIBONUCLEASE H"/>
    <property type="match status" value="1"/>
</dbReference>
<evidence type="ECO:0000259" key="1">
    <source>
        <dbReference type="Pfam" id="PF17919"/>
    </source>
</evidence>
<keyword evidence="3" id="KW-1185">Reference proteome</keyword>
<dbReference type="InterPro" id="IPR041577">
    <property type="entry name" value="RT_RNaseH_2"/>
</dbReference>
<gene>
    <name evidence="2" type="ORF">PHMEG_00032345</name>
</gene>
<accession>A0A225UWL2</accession>
<dbReference type="SUPFAM" id="SSF56672">
    <property type="entry name" value="DNA/RNA polymerases"/>
    <property type="match status" value="1"/>
</dbReference>
<dbReference type="InterPro" id="IPR043128">
    <property type="entry name" value="Rev_trsase/Diguanyl_cyclase"/>
</dbReference>
<dbReference type="OrthoDB" id="124617at2759"/>
<comment type="caution">
    <text evidence="2">The sequence shown here is derived from an EMBL/GenBank/DDBJ whole genome shotgun (WGS) entry which is preliminary data.</text>
</comment>
<dbReference type="InterPro" id="IPR051320">
    <property type="entry name" value="Viral_Replic_Matur_Polypro"/>
</dbReference>
<name>A0A225UWL2_9STRA</name>
<organism evidence="2 3">
    <name type="scientific">Phytophthora megakarya</name>
    <dbReference type="NCBI Taxonomy" id="4795"/>
    <lineage>
        <taxon>Eukaryota</taxon>
        <taxon>Sar</taxon>
        <taxon>Stramenopiles</taxon>
        <taxon>Oomycota</taxon>
        <taxon>Peronosporomycetes</taxon>
        <taxon>Peronosporales</taxon>
        <taxon>Peronosporaceae</taxon>
        <taxon>Phytophthora</taxon>
    </lineage>
</organism>
<dbReference type="Gene3D" id="3.30.70.270">
    <property type="match status" value="1"/>
</dbReference>
<dbReference type="AlphaFoldDB" id="A0A225UWL2"/>
<sequence length="127" mass="14218">SLEYLGHELGCDGVRPLERLVAAVRKFPQPKDETEVKRFVHLAGYYRRFISGFGSHIAPLTKLLLKGSIWEWTTTQQTAFSAVKKILTTRPLLAYPNFSVSFRLETDASKTGLGSCLMQDGGSGWRL</sequence>
<dbReference type="Proteomes" id="UP000198211">
    <property type="component" value="Unassembled WGS sequence"/>
</dbReference>
<dbReference type="InterPro" id="IPR043502">
    <property type="entry name" value="DNA/RNA_pol_sf"/>
</dbReference>